<dbReference type="Proteomes" id="UP000249808">
    <property type="component" value="Unassembled WGS sequence"/>
</dbReference>
<sequence>MLILLLGVVVVASTLRAPLTAIGPMISEIGEALDLPKALLGMLTTIPLIMFGMVSPFVARFSRSVGMSAALMIGMFILLCGLIIRIIPNIPMLLTGTVLIGIGIAIGNVILPSFVKWRFPQQMGLMTGVFAATMNMTAGIGGGLSVPLSMVNDGGYQYSLGFWILFSIAGILLWMPQLKYNPRLTVTESKRPIYKSKLAVAIALMMGFQSMNFYSTVTWFPDILMSYGVSQEAAGYYLMLNQFAQLPMTFLMPVIAMKMKNQRPLVYLFTALFLIGFSALLVNKTIFIVIAMIATGLAGGAAFSLCMLFFSLRARTTEDAIELSGFSQSVGYFVAAIGPMLLGYLHDVFNSHTPSYIMFFVITIVMFIFAFISSQNKYIFE</sequence>
<dbReference type="EMBL" id="PZJH01000013">
    <property type="protein sequence ID" value="RAK43606.1"/>
    <property type="molecule type" value="Genomic_DNA"/>
</dbReference>
<keyword evidence="2" id="KW-0813">Transport</keyword>
<feature type="transmembrane region" description="Helical" evidence="6">
    <location>
        <begin position="123"/>
        <end position="144"/>
    </location>
</feature>
<comment type="subcellular location">
    <subcellularLocation>
        <location evidence="1">Cell membrane</location>
        <topology evidence="1">Multi-pass membrane protein</topology>
    </subcellularLocation>
</comment>
<dbReference type="PROSITE" id="PS50850">
    <property type="entry name" value="MFS"/>
    <property type="match status" value="1"/>
</dbReference>
<feature type="transmembrane region" description="Helical" evidence="6">
    <location>
        <begin position="234"/>
        <end position="257"/>
    </location>
</feature>
<keyword evidence="3 6" id="KW-0812">Transmembrane</keyword>
<evidence type="ECO:0000313" key="9">
    <source>
        <dbReference type="Proteomes" id="UP000249808"/>
    </source>
</evidence>
<evidence type="ECO:0000256" key="2">
    <source>
        <dbReference type="ARBA" id="ARBA00022448"/>
    </source>
</evidence>
<feature type="transmembrane region" description="Helical" evidence="6">
    <location>
        <begin position="355"/>
        <end position="372"/>
    </location>
</feature>
<protein>
    <submittedName>
        <fullName evidence="8">MFS transporter</fullName>
    </submittedName>
</protein>
<feature type="transmembrane region" description="Helical" evidence="6">
    <location>
        <begin position="65"/>
        <end position="87"/>
    </location>
</feature>
<feature type="transmembrane region" description="Helical" evidence="6">
    <location>
        <begin position="93"/>
        <end position="111"/>
    </location>
</feature>
<dbReference type="PANTHER" id="PTHR23523:SF2">
    <property type="entry name" value="2-NITROIMIDAZOLE TRANSPORTER"/>
    <property type="match status" value="1"/>
</dbReference>
<keyword evidence="4 6" id="KW-1133">Transmembrane helix</keyword>
<evidence type="ECO:0000256" key="6">
    <source>
        <dbReference type="SAM" id="Phobius"/>
    </source>
</evidence>
<dbReference type="GO" id="GO:0005886">
    <property type="term" value="C:plasma membrane"/>
    <property type="evidence" value="ECO:0007669"/>
    <property type="project" value="UniProtKB-SubCell"/>
</dbReference>
<feature type="transmembrane region" description="Helical" evidence="6">
    <location>
        <begin position="196"/>
        <end position="214"/>
    </location>
</feature>
<comment type="caution">
    <text evidence="8">The sequence shown here is derived from an EMBL/GenBank/DDBJ whole genome shotgun (WGS) entry which is preliminary data.</text>
</comment>
<feature type="transmembrane region" description="Helical" evidence="6">
    <location>
        <begin position="264"/>
        <end position="282"/>
    </location>
</feature>
<evidence type="ECO:0000259" key="7">
    <source>
        <dbReference type="PROSITE" id="PS50850"/>
    </source>
</evidence>
<dbReference type="PANTHER" id="PTHR23523">
    <property type="match status" value="1"/>
</dbReference>
<proteinExistence type="predicted"/>
<feature type="transmembrane region" description="Helical" evidence="6">
    <location>
        <begin position="156"/>
        <end position="175"/>
    </location>
</feature>
<feature type="domain" description="Major facilitator superfamily (MFS) profile" evidence="7">
    <location>
        <begin position="1"/>
        <end position="378"/>
    </location>
</feature>
<keyword evidence="5 6" id="KW-0472">Membrane</keyword>
<name>A0A327ZMT8_9STAP</name>
<evidence type="ECO:0000256" key="1">
    <source>
        <dbReference type="ARBA" id="ARBA00004651"/>
    </source>
</evidence>
<evidence type="ECO:0000256" key="5">
    <source>
        <dbReference type="ARBA" id="ARBA00023136"/>
    </source>
</evidence>
<accession>A0A327ZMT8</accession>
<feature type="transmembrane region" description="Helical" evidence="6">
    <location>
        <begin position="330"/>
        <end position="349"/>
    </location>
</feature>
<organism evidence="8 9">
    <name type="scientific">Macrococcus epidermidis</name>
    <dbReference type="NCBI Taxonomy" id="1902580"/>
    <lineage>
        <taxon>Bacteria</taxon>
        <taxon>Bacillati</taxon>
        <taxon>Bacillota</taxon>
        <taxon>Bacilli</taxon>
        <taxon>Bacillales</taxon>
        <taxon>Staphylococcaceae</taxon>
        <taxon>Macrococcus</taxon>
    </lineage>
</organism>
<dbReference type="GO" id="GO:0022857">
    <property type="term" value="F:transmembrane transporter activity"/>
    <property type="evidence" value="ECO:0007669"/>
    <property type="project" value="InterPro"/>
</dbReference>
<evidence type="ECO:0000313" key="8">
    <source>
        <dbReference type="EMBL" id="RAK43606.1"/>
    </source>
</evidence>
<feature type="transmembrane region" description="Helical" evidence="6">
    <location>
        <begin position="40"/>
        <end position="58"/>
    </location>
</feature>
<evidence type="ECO:0000256" key="4">
    <source>
        <dbReference type="ARBA" id="ARBA00022989"/>
    </source>
</evidence>
<feature type="transmembrane region" description="Helical" evidence="6">
    <location>
        <begin position="288"/>
        <end position="310"/>
    </location>
</feature>
<keyword evidence="9" id="KW-1185">Reference proteome</keyword>
<dbReference type="Gene3D" id="1.20.1250.20">
    <property type="entry name" value="MFS general substrate transporter like domains"/>
    <property type="match status" value="2"/>
</dbReference>
<dbReference type="CDD" id="cd17339">
    <property type="entry name" value="MFS_NIMT_CynX_like"/>
    <property type="match status" value="1"/>
</dbReference>
<dbReference type="InterPro" id="IPR036259">
    <property type="entry name" value="MFS_trans_sf"/>
</dbReference>
<dbReference type="InterPro" id="IPR020846">
    <property type="entry name" value="MFS_dom"/>
</dbReference>
<dbReference type="SUPFAM" id="SSF103473">
    <property type="entry name" value="MFS general substrate transporter"/>
    <property type="match status" value="1"/>
</dbReference>
<dbReference type="InterPro" id="IPR052524">
    <property type="entry name" value="MFS_Cyanate_Porter"/>
</dbReference>
<dbReference type="InterPro" id="IPR011701">
    <property type="entry name" value="MFS"/>
</dbReference>
<reference evidence="8 9" key="1">
    <citation type="journal article" date="2018" name="Front. Microbiol.">
        <title>Description and Comparative Genomics of Macrococcus caseolyticus subsp. hominis subsp. nov., Macrococcus goetzii sp. nov., Macrococcus epidermidis sp. nov., and Macrococcus bohemicus sp. nov., Novel Macrococci From Human Clinical Material With Virulence Potential and Suspected Uptake of Foreign DNA by Natural Transformation.</title>
        <authorList>
            <person name="Maslanova I."/>
            <person name="Wertheimer Z."/>
            <person name="Sedlacek I."/>
            <person name="Svec P."/>
            <person name="Indrakova A."/>
            <person name="Kovarovic V."/>
            <person name="Schumann P."/>
            <person name="Sproer C."/>
            <person name="Kralova S."/>
            <person name="Sedo O."/>
            <person name="Kristofova L."/>
            <person name="Vrbovska V."/>
            <person name="Fuzik T."/>
            <person name="Petras P."/>
            <person name="Zdrahal Z."/>
            <person name="Ruzickova V."/>
            <person name="Doskar J."/>
            <person name="Pantucek R."/>
        </authorList>
    </citation>
    <scope>NUCLEOTIDE SEQUENCE [LARGE SCALE GENOMIC DNA]</scope>
    <source>
        <strain evidence="8 9">01/688</strain>
    </source>
</reference>
<gene>
    <name evidence="8" type="ORF">BHU61_12970</name>
</gene>
<dbReference type="Pfam" id="PF07690">
    <property type="entry name" value="MFS_1"/>
    <property type="match status" value="1"/>
</dbReference>
<evidence type="ECO:0000256" key="3">
    <source>
        <dbReference type="ARBA" id="ARBA00022692"/>
    </source>
</evidence>
<dbReference type="AlphaFoldDB" id="A0A327ZMT8"/>